<dbReference type="Proteomes" id="UP000762676">
    <property type="component" value="Unassembled WGS sequence"/>
</dbReference>
<reference evidence="1 2" key="1">
    <citation type="journal article" date="2021" name="Elife">
        <title>Chloroplast acquisition without the gene transfer in kleptoplastic sea slugs, Plakobranchus ocellatus.</title>
        <authorList>
            <person name="Maeda T."/>
            <person name="Takahashi S."/>
            <person name="Yoshida T."/>
            <person name="Shimamura S."/>
            <person name="Takaki Y."/>
            <person name="Nagai Y."/>
            <person name="Toyoda A."/>
            <person name="Suzuki Y."/>
            <person name="Arimoto A."/>
            <person name="Ishii H."/>
            <person name="Satoh N."/>
            <person name="Nishiyama T."/>
            <person name="Hasebe M."/>
            <person name="Maruyama T."/>
            <person name="Minagawa J."/>
            <person name="Obokata J."/>
            <person name="Shigenobu S."/>
        </authorList>
    </citation>
    <scope>NUCLEOTIDE SEQUENCE [LARGE SCALE GENOMIC DNA]</scope>
</reference>
<dbReference type="EMBL" id="BMAT01000639">
    <property type="protein sequence ID" value="GFR70232.1"/>
    <property type="molecule type" value="Genomic_DNA"/>
</dbReference>
<organism evidence="1 2">
    <name type="scientific">Elysia marginata</name>
    <dbReference type="NCBI Taxonomy" id="1093978"/>
    <lineage>
        <taxon>Eukaryota</taxon>
        <taxon>Metazoa</taxon>
        <taxon>Spiralia</taxon>
        <taxon>Lophotrochozoa</taxon>
        <taxon>Mollusca</taxon>
        <taxon>Gastropoda</taxon>
        <taxon>Heterobranchia</taxon>
        <taxon>Euthyneura</taxon>
        <taxon>Panpulmonata</taxon>
        <taxon>Sacoglossa</taxon>
        <taxon>Placobranchoidea</taxon>
        <taxon>Plakobranchidae</taxon>
        <taxon>Elysia</taxon>
    </lineage>
</organism>
<name>A0AAV4FAH3_9GAST</name>
<protein>
    <submittedName>
        <fullName evidence="1">Uncharacterized protein</fullName>
    </submittedName>
</protein>
<sequence length="74" mass="8306">MAPGEGTQMGWTVMEEPRPQADCSMTAWQCSDVRAGRGCAGFCRLTCERGSRRISTAWWMVVRVNRDLREVLPG</sequence>
<evidence type="ECO:0000313" key="2">
    <source>
        <dbReference type="Proteomes" id="UP000762676"/>
    </source>
</evidence>
<accession>A0AAV4FAH3</accession>
<keyword evidence="2" id="KW-1185">Reference proteome</keyword>
<proteinExistence type="predicted"/>
<gene>
    <name evidence="1" type="ORF">ElyMa_000323100</name>
</gene>
<evidence type="ECO:0000313" key="1">
    <source>
        <dbReference type="EMBL" id="GFR70232.1"/>
    </source>
</evidence>
<dbReference type="AlphaFoldDB" id="A0AAV4FAH3"/>
<comment type="caution">
    <text evidence="1">The sequence shown here is derived from an EMBL/GenBank/DDBJ whole genome shotgun (WGS) entry which is preliminary data.</text>
</comment>